<accession>A0A1G2PDQ2</accession>
<proteinExistence type="predicted"/>
<dbReference type="Proteomes" id="UP000176965">
    <property type="component" value="Unassembled WGS sequence"/>
</dbReference>
<organism evidence="2 3">
    <name type="scientific">Candidatus Taylorbacteria bacterium RIFOXYD2_FULL_36_9</name>
    <dbReference type="NCBI Taxonomy" id="1802338"/>
    <lineage>
        <taxon>Bacteria</taxon>
        <taxon>Candidatus Tayloriibacteriota</taxon>
    </lineage>
</organism>
<reference evidence="2 3" key="1">
    <citation type="journal article" date="2016" name="Nat. Commun.">
        <title>Thousands of microbial genomes shed light on interconnected biogeochemical processes in an aquifer system.</title>
        <authorList>
            <person name="Anantharaman K."/>
            <person name="Brown C.T."/>
            <person name="Hug L.A."/>
            <person name="Sharon I."/>
            <person name="Castelle C.J."/>
            <person name="Probst A.J."/>
            <person name="Thomas B.C."/>
            <person name="Singh A."/>
            <person name="Wilkins M.J."/>
            <person name="Karaoz U."/>
            <person name="Brodie E.L."/>
            <person name="Williams K.H."/>
            <person name="Hubbard S.S."/>
            <person name="Banfield J.F."/>
        </authorList>
    </citation>
    <scope>NUCLEOTIDE SEQUENCE [LARGE SCALE GENOMIC DNA]</scope>
</reference>
<dbReference type="AlphaFoldDB" id="A0A1G2PDQ2"/>
<keyword evidence="1" id="KW-1133">Transmembrane helix</keyword>
<comment type="caution">
    <text evidence="2">The sequence shown here is derived from an EMBL/GenBank/DDBJ whole genome shotgun (WGS) entry which is preliminary data.</text>
</comment>
<name>A0A1G2PDQ2_9BACT</name>
<gene>
    <name evidence="2" type="ORF">A2541_00600</name>
</gene>
<keyword evidence="1" id="KW-0472">Membrane</keyword>
<keyword evidence="1" id="KW-0812">Transmembrane</keyword>
<sequence length="93" mass="10642">MNNLNFKKAIRDWKIIVSVFAIILISLSIFAWRIYLSNQIAGGYFMQEVTMTDPLLKTLDKKKLDAGLLILKTKEAEFLKLKANRPKSVDPSL</sequence>
<feature type="transmembrane region" description="Helical" evidence="1">
    <location>
        <begin position="15"/>
        <end position="36"/>
    </location>
</feature>
<evidence type="ECO:0000313" key="3">
    <source>
        <dbReference type="Proteomes" id="UP000176965"/>
    </source>
</evidence>
<evidence type="ECO:0000313" key="2">
    <source>
        <dbReference type="EMBL" id="OHA46454.1"/>
    </source>
</evidence>
<evidence type="ECO:0000256" key="1">
    <source>
        <dbReference type="SAM" id="Phobius"/>
    </source>
</evidence>
<protein>
    <submittedName>
        <fullName evidence="2">Uncharacterized protein</fullName>
    </submittedName>
</protein>
<dbReference type="EMBL" id="MHSQ01000030">
    <property type="protein sequence ID" value="OHA46454.1"/>
    <property type="molecule type" value="Genomic_DNA"/>
</dbReference>
<dbReference type="STRING" id="1802338.A2541_00600"/>